<dbReference type="GO" id="GO:0003871">
    <property type="term" value="F:5-methyltetrahydropteroyltriglutamate-homocysteine S-methyltransferase activity"/>
    <property type="evidence" value="ECO:0007669"/>
    <property type="project" value="InterPro"/>
</dbReference>
<dbReference type="GO" id="GO:0008270">
    <property type="term" value="F:zinc ion binding"/>
    <property type="evidence" value="ECO:0007669"/>
    <property type="project" value="InterPro"/>
</dbReference>
<keyword evidence="3" id="KW-0862">Zinc</keyword>
<dbReference type="Proteomes" id="UP000256304">
    <property type="component" value="Unassembled WGS sequence"/>
</dbReference>
<keyword evidence="6" id="KW-1185">Reference proteome</keyword>
<dbReference type="Pfam" id="PF01717">
    <property type="entry name" value="Meth_synt_2"/>
    <property type="match status" value="1"/>
</dbReference>
<dbReference type="Gene3D" id="3.20.20.210">
    <property type="match status" value="1"/>
</dbReference>
<dbReference type="PANTHER" id="PTHR30519">
    <property type="entry name" value="5-METHYLTETRAHYDROPTEROYLTRIGLUTAMATE--HOMOCYSTEINE METHYLTRANSFERASE"/>
    <property type="match status" value="1"/>
</dbReference>
<dbReference type="AlphaFoldDB" id="A0A3D9S9K3"/>
<evidence type="ECO:0000259" key="4">
    <source>
        <dbReference type="Pfam" id="PF01717"/>
    </source>
</evidence>
<organism evidence="5 6">
    <name type="scientific">Paenibacillus taihuensis</name>
    <dbReference type="NCBI Taxonomy" id="1156355"/>
    <lineage>
        <taxon>Bacteria</taxon>
        <taxon>Bacillati</taxon>
        <taxon>Bacillota</taxon>
        <taxon>Bacilli</taxon>
        <taxon>Bacillales</taxon>
        <taxon>Paenibacillaceae</taxon>
        <taxon>Paenibacillus</taxon>
    </lineage>
</organism>
<gene>
    <name evidence="5" type="ORF">A8990_1116</name>
</gene>
<dbReference type="GO" id="GO:0032259">
    <property type="term" value="P:methylation"/>
    <property type="evidence" value="ECO:0007669"/>
    <property type="project" value="UniProtKB-KW"/>
</dbReference>
<evidence type="ECO:0000313" key="5">
    <source>
        <dbReference type="EMBL" id="REE86110.1"/>
    </source>
</evidence>
<comment type="cofactor">
    <cofactor evidence="1">
        <name>Zn(2+)</name>
        <dbReference type="ChEBI" id="CHEBI:29105"/>
    </cofactor>
</comment>
<dbReference type="EMBL" id="QTTN01000011">
    <property type="protein sequence ID" value="REE86110.1"/>
    <property type="molecule type" value="Genomic_DNA"/>
</dbReference>
<keyword evidence="5" id="KW-0489">Methyltransferase</keyword>
<keyword evidence="5" id="KW-0808">Transferase</keyword>
<dbReference type="SUPFAM" id="SSF51726">
    <property type="entry name" value="UROD/MetE-like"/>
    <property type="match status" value="1"/>
</dbReference>
<accession>A0A3D9S9K3</accession>
<comment type="caution">
    <text evidence="5">The sequence shown here is derived from an EMBL/GenBank/DDBJ whole genome shotgun (WGS) entry which is preliminary data.</text>
</comment>
<feature type="domain" description="Cobalamin-independent methionine synthase MetE C-terminal/archaeal" evidence="4">
    <location>
        <begin position="2"/>
        <end position="76"/>
    </location>
</feature>
<evidence type="ECO:0000256" key="3">
    <source>
        <dbReference type="ARBA" id="ARBA00022833"/>
    </source>
</evidence>
<evidence type="ECO:0000313" key="6">
    <source>
        <dbReference type="Proteomes" id="UP000256304"/>
    </source>
</evidence>
<keyword evidence="2" id="KW-0479">Metal-binding</keyword>
<protein>
    <submittedName>
        <fullName evidence="5">5-methyltetrahydropteroyltriglutamate--homocysteine methyltransferase</fullName>
    </submittedName>
</protein>
<dbReference type="InterPro" id="IPR002629">
    <property type="entry name" value="Met_Synth_C/arc"/>
</dbReference>
<evidence type="ECO:0000256" key="1">
    <source>
        <dbReference type="ARBA" id="ARBA00001947"/>
    </source>
</evidence>
<sequence length="77" mass="8630">MKLQQEIGIDVLVHGEFERTDMVEFFGEKLEGFAFTQNGWVQAYGSCCEKPPVIYGDVAFDKAMTVAETVYAQSQTV</sequence>
<reference evidence="5 6" key="1">
    <citation type="submission" date="2018-08" db="EMBL/GenBank/DDBJ databases">
        <title>Genomic Encyclopedia of Type Strains, Phase III (KMG-III): the genomes of soil and plant-associated and newly described type strains.</title>
        <authorList>
            <person name="Whitman W."/>
        </authorList>
    </citation>
    <scope>NUCLEOTIDE SEQUENCE [LARGE SCALE GENOMIC DNA]</scope>
    <source>
        <strain evidence="5 6">CGMCC 1.10966</strain>
    </source>
</reference>
<evidence type="ECO:0000256" key="2">
    <source>
        <dbReference type="ARBA" id="ARBA00022723"/>
    </source>
</evidence>
<dbReference type="InterPro" id="IPR038071">
    <property type="entry name" value="UROD/MetE-like_sf"/>
</dbReference>
<proteinExistence type="predicted"/>
<name>A0A3D9S9K3_9BACL</name>
<dbReference type="GO" id="GO:0009086">
    <property type="term" value="P:methionine biosynthetic process"/>
    <property type="evidence" value="ECO:0007669"/>
    <property type="project" value="InterPro"/>
</dbReference>